<evidence type="ECO:0000313" key="2">
    <source>
        <dbReference type="Proteomes" id="UP000002217"/>
    </source>
</evidence>
<accession>C8W290</accession>
<gene>
    <name evidence="1" type="ordered locus">Dtox_0849</name>
</gene>
<name>C8W290_DESAS</name>
<organism evidence="1 2">
    <name type="scientific">Desulfofarcimen acetoxidans (strain ATCC 49208 / DSM 771 / KCTC 5769 / VKM B-1644 / 5575)</name>
    <name type="common">Desulfotomaculum acetoxidans</name>
    <dbReference type="NCBI Taxonomy" id="485916"/>
    <lineage>
        <taxon>Bacteria</taxon>
        <taxon>Bacillati</taxon>
        <taxon>Bacillota</taxon>
        <taxon>Clostridia</taxon>
        <taxon>Eubacteriales</taxon>
        <taxon>Peptococcaceae</taxon>
        <taxon>Desulfofarcimen</taxon>
    </lineage>
</organism>
<protein>
    <submittedName>
        <fullName evidence="1">Uncharacterized protein</fullName>
    </submittedName>
</protein>
<dbReference type="RefSeq" id="WP_015756471.1">
    <property type="nucleotide sequence ID" value="NC_013216.1"/>
</dbReference>
<evidence type="ECO:0000313" key="1">
    <source>
        <dbReference type="EMBL" id="ACV61754.1"/>
    </source>
</evidence>
<reference evidence="1 2" key="1">
    <citation type="journal article" date="2009" name="Stand. Genomic Sci.">
        <title>Complete genome sequence of Desulfotomaculum acetoxidans type strain (5575).</title>
        <authorList>
            <person name="Spring S."/>
            <person name="Lapidus A."/>
            <person name="Schroder M."/>
            <person name="Gleim D."/>
            <person name="Sims D."/>
            <person name="Meincke L."/>
            <person name="Glavina Del Rio T."/>
            <person name="Tice H."/>
            <person name="Copeland A."/>
            <person name="Cheng J.F."/>
            <person name="Lucas S."/>
            <person name="Chen F."/>
            <person name="Nolan M."/>
            <person name="Bruce D."/>
            <person name="Goodwin L."/>
            <person name="Pitluck S."/>
            <person name="Ivanova N."/>
            <person name="Mavromatis K."/>
            <person name="Mikhailova N."/>
            <person name="Pati A."/>
            <person name="Chen A."/>
            <person name="Palaniappan K."/>
            <person name="Land M."/>
            <person name="Hauser L."/>
            <person name="Chang Y.J."/>
            <person name="Jeffries C.D."/>
            <person name="Chain P."/>
            <person name="Saunders E."/>
            <person name="Brettin T."/>
            <person name="Detter J.C."/>
            <person name="Goker M."/>
            <person name="Bristow J."/>
            <person name="Eisen J.A."/>
            <person name="Markowitz V."/>
            <person name="Hugenholtz P."/>
            <person name="Kyrpides N.C."/>
            <person name="Klenk H.P."/>
            <person name="Han C."/>
        </authorList>
    </citation>
    <scope>NUCLEOTIDE SEQUENCE [LARGE SCALE GENOMIC DNA]</scope>
    <source>
        <strain evidence="2">ATCC 49208 / DSM 771 / VKM B-1644</strain>
    </source>
</reference>
<keyword evidence="2" id="KW-1185">Reference proteome</keyword>
<dbReference type="HOGENOM" id="CLU_2245571_0_0_9"/>
<sequence length="104" mass="11869">MVVFCETNQAELDKLPTKPEKLNYLYDQLKNISSEIVLKGYARFAKGKVKPLDEQIAAYKQKMQEKMEAQIARLPFTEAETRAMIGKRVVLTAKDLSGKPYEVT</sequence>
<proteinExistence type="predicted"/>
<dbReference type="EMBL" id="CP001720">
    <property type="protein sequence ID" value="ACV61754.1"/>
    <property type="molecule type" value="Genomic_DNA"/>
</dbReference>
<dbReference type="Proteomes" id="UP000002217">
    <property type="component" value="Chromosome"/>
</dbReference>
<dbReference type="AlphaFoldDB" id="C8W290"/>
<dbReference type="KEGG" id="dae:Dtox_0849"/>